<sequence length="168" mass="18623">MPIYLLQNVFPGTPLDASVKQAQRCKRKELHDNNHIAQPEPSNKKTRKTLIPNAAVIQRTARGHNTTLDGLQSNDAEDLRLPMVHVLGANPVRFTAAKSSSHVLLCGQENRGPNAKTSMHSVITQPDVSELDIEQDHDLQLALRMSLEEHLVTPRASETTEVIDLTDL</sequence>
<dbReference type="AlphaFoldDB" id="A0A9P4LMX7"/>
<keyword evidence="2" id="KW-1185">Reference proteome</keyword>
<reference evidence="1" key="1">
    <citation type="journal article" date="2020" name="Stud. Mycol.">
        <title>101 Dothideomycetes genomes: a test case for predicting lifestyles and emergence of pathogens.</title>
        <authorList>
            <person name="Haridas S."/>
            <person name="Albert R."/>
            <person name="Binder M."/>
            <person name="Bloem J."/>
            <person name="Labutti K."/>
            <person name="Salamov A."/>
            <person name="Andreopoulos B."/>
            <person name="Baker S."/>
            <person name="Barry K."/>
            <person name="Bills G."/>
            <person name="Bluhm B."/>
            <person name="Cannon C."/>
            <person name="Castanera R."/>
            <person name="Culley D."/>
            <person name="Daum C."/>
            <person name="Ezra D."/>
            <person name="Gonzalez J."/>
            <person name="Henrissat B."/>
            <person name="Kuo A."/>
            <person name="Liang C."/>
            <person name="Lipzen A."/>
            <person name="Lutzoni F."/>
            <person name="Magnuson J."/>
            <person name="Mondo S."/>
            <person name="Nolan M."/>
            <person name="Ohm R."/>
            <person name="Pangilinan J."/>
            <person name="Park H.-J."/>
            <person name="Ramirez L."/>
            <person name="Alfaro M."/>
            <person name="Sun H."/>
            <person name="Tritt A."/>
            <person name="Yoshinaga Y."/>
            <person name="Zwiers L.-H."/>
            <person name="Turgeon B."/>
            <person name="Goodwin S."/>
            <person name="Spatafora J."/>
            <person name="Crous P."/>
            <person name="Grigoriev I."/>
        </authorList>
    </citation>
    <scope>NUCLEOTIDE SEQUENCE</scope>
    <source>
        <strain evidence="1">CBS 110217</strain>
    </source>
</reference>
<name>A0A9P4LMX7_9PLEO</name>
<evidence type="ECO:0000313" key="1">
    <source>
        <dbReference type="EMBL" id="KAF2033211.1"/>
    </source>
</evidence>
<dbReference type="EMBL" id="ML978168">
    <property type="protein sequence ID" value="KAF2033211.1"/>
    <property type="molecule type" value="Genomic_DNA"/>
</dbReference>
<accession>A0A9P4LMX7</accession>
<dbReference type="Proteomes" id="UP000799777">
    <property type="component" value="Unassembled WGS sequence"/>
</dbReference>
<evidence type="ECO:0000313" key="2">
    <source>
        <dbReference type="Proteomes" id="UP000799777"/>
    </source>
</evidence>
<organism evidence="1 2">
    <name type="scientific">Setomelanomma holmii</name>
    <dbReference type="NCBI Taxonomy" id="210430"/>
    <lineage>
        <taxon>Eukaryota</taxon>
        <taxon>Fungi</taxon>
        <taxon>Dikarya</taxon>
        <taxon>Ascomycota</taxon>
        <taxon>Pezizomycotina</taxon>
        <taxon>Dothideomycetes</taxon>
        <taxon>Pleosporomycetidae</taxon>
        <taxon>Pleosporales</taxon>
        <taxon>Pleosporineae</taxon>
        <taxon>Phaeosphaeriaceae</taxon>
        <taxon>Setomelanomma</taxon>
    </lineage>
</organism>
<proteinExistence type="predicted"/>
<comment type="caution">
    <text evidence="1">The sequence shown here is derived from an EMBL/GenBank/DDBJ whole genome shotgun (WGS) entry which is preliminary data.</text>
</comment>
<gene>
    <name evidence="1" type="ORF">EK21DRAFT_109344</name>
</gene>
<protein>
    <submittedName>
        <fullName evidence="1">Uncharacterized protein</fullName>
    </submittedName>
</protein>